<dbReference type="Gene3D" id="1.10.260.40">
    <property type="entry name" value="lambda repressor-like DNA-binding domains"/>
    <property type="match status" value="1"/>
</dbReference>
<evidence type="ECO:0000313" key="2">
    <source>
        <dbReference type="EMBL" id="MQS45811.1"/>
    </source>
</evidence>
<dbReference type="NCBIfam" id="TIGR03830">
    <property type="entry name" value="CxxCG_CxxCG_HTH"/>
    <property type="match status" value="1"/>
</dbReference>
<dbReference type="Pfam" id="PF13274">
    <property type="entry name" value="SocA_Panacea"/>
    <property type="match status" value="1"/>
</dbReference>
<feature type="domain" description="HTH cro/C1-type" evidence="1">
    <location>
        <begin position="64"/>
        <end position="95"/>
    </location>
</feature>
<dbReference type="Proteomes" id="UP000436655">
    <property type="component" value="Unassembled WGS sequence"/>
</dbReference>
<gene>
    <name evidence="2" type="ORF">FHL03_09970</name>
</gene>
<dbReference type="RefSeq" id="WP_125706244.1">
    <property type="nucleotide sequence ID" value="NZ_JBHTOO010000024.1"/>
</dbReference>
<dbReference type="SUPFAM" id="SSF47413">
    <property type="entry name" value="lambda repressor-like DNA-binding domains"/>
    <property type="match status" value="1"/>
</dbReference>
<reference evidence="2 3" key="1">
    <citation type="journal article" date="2019" name="Syst. Appl. Microbiol.">
        <title>Polyphasic characterization of two novel Lactobacillus spp. isolated from blown salami packages: Description of Lactobacillus halodurans sp. nov. and Lactobacillus salsicarnum sp. nov.</title>
        <authorList>
            <person name="Schuster J.A."/>
            <person name="Klingl A."/>
            <person name="Vogel R.F."/>
            <person name="Ehrmann M.A."/>
        </authorList>
    </citation>
    <scope>NUCLEOTIDE SEQUENCE [LARGE SCALE GENOMIC DNA]</scope>
    <source>
        <strain evidence="2 3">TMW 1.2098</strain>
    </source>
</reference>
<dbReference type="PROSITE" id="PS50943">
    <property type="entry name" value="HTH_CROC1"/>
    <property type="match status" value="1"/>
</dbReference>
<accession>A0ABW9P9G4</accession>
<dbReference type="Pfam" id="PF15731">
    <property type="entry name" value="MqsA_antitoxin"/>
    <property type="match status" value="1"/>
</dbReference>
<protein>
    <submittedName>
        <fullName evidence="2">DUF4065 domain-containing protein</fullName>
    </submittedName>
</protein>
<evidence type="ECO:0000313" key="3">
    <source>
        <dbReference type="Proteomes" id="UP000436655"/>
    </source>
</evidence>
<dbReference type="SMART" id="SM00530">
    <property type="entry name" value="HTH_XRE"/>
    <property type="match status" value="1"/>
</dbReference>
<keyword evidence="3" id="KW-1185">Reference proteome</keyword>
<dbReference type="InterPro" id="IPR032758">
    <property type="entry name" value="MqsA/HigA-2"/>
</dbReference>
<dbReference type="InterPro" id="IPR001387">
    <property type="entry name" value="Cro/C1-type_HTH"/>
</dbReference>
<dbReference type="InterPro" id="IPR022452">
    <property type="entry name" value="MqsA"/>
</dbReference>
<dbReference type="InterPro" id="IPR010982">
    <property type="entry name" value="Lambda_DNA-bd_dom_sf"/>
</dbReference>
<name>A0ABW9P9G4_9LACO</name>
<sequence>MKTKVKNIKQTFKVRDESITVFSDAEVDTSSGELISNVELDSIAINKAFNEYKLKNGLISSAEIVSFRKKYHLSQRSLAKLLGIGSATVARYEKGSLPTESISNLLQQLINDDESFENFFERNKAKLTDKECDDIRCTLAKSKARNNLIIDVYLTRNKKIEQTVYSGFTNFNLDKFENVVVFFSKHNNNLSKTKLNKLLFYADFYNFQKTSKSLTGASYKHDHFGPVPTDFELLYTQLSDDGVIDMVPFENMHGEKIFSKKEFNSDNFTSSEIQILNEVLKKFSKFNAKEISQYSHQESAFKETKLKENISYEFAFKLK</sequence>
<comment type="caution">
    <text evidence="2">The sequence shown here is derived from an EMBL/GenBank/DDBJ whole genome shotgun (WGS) entry which is preliminary data.</text>
</comment>
<dbReference type="CDD" id="cd00093">
    <property type="entry name" value="HTH_XRE"/>
    <property type="match status" value="1"/>
</dbReference>
<evidence type="ECO:0000259" key="1">
    <source>
        <dbReference type="PROSITE" id="PS50943"/>
    </source>
</evidence>
<dbReference type="InterPro" id="IPR025272">
    <property type="entry name" value="SocA_Panacea"/>
</dbReference>
<dbReference type="EMBL" id="VDFN01000010">
    <property type="protein sequence ID" value="MQS45811.1"/>
    <property type="molecule type" value="Genomic_DNA"/>
</dbReference>
<organism evidence="2 3">
    <name type="scientific">Companilactobacillus mishanensis</name>
    <dbReference type="NCBI Taxonomy" id="2486008"/>
    <lineage>
        <taxon>Bacteria</taxon>
        <taxon>Bacillati</taxon>
        <taxon>Bacillota</taxon>
        <taxon>Bacilli</taxon>
        <taxon>Lactobacillales</taxon>
        <taxon>Lactobacillaceae</taxon>
        <taxon>Companilactobacillus</taxon>
    </lineage>
</organism>
<proteinExistence type="predicted"/>